<accession>A0A2Z2KUV3</accession>
<proteinExistence type="predicted"/>
<evidence type="ECO:0000313" key="2">
    <source>
        <dbReference type="EMBL" id="ASA24891.1"/>
    </source>
</evidence>
<dbReference type="PANTHER" id="PTHR36503:SF1">
    <property type="entry name" value="BLR2520 PROTEIN"/>
    <property type="match status" value="1"/>
</dbReference>
<dbReference type="EMBL" id="CP021780">
    <property type="protein sequence ID" value="ASA24891.1"/>
    <property type="molecule type" value="Genomic_DNA"/>
</dbReference>
<gene>
    <name evidence="2" type="ORF">B9T62_31535</name>
</gene>
<dbReference type="InterPro" id="IPR029068">
    <property type="entry name" value="Glyas_Bleomycin-R_OHBP_Dase"/>
</dbReference>
<organism evidence="2 3">
    <name type="scientific">Paenibacillus donghaensis</name>
    <dbReference type="NCBI Taxonomy" id="414771"/>
    <lineage>
        <taxon>Bacteria</taxon>
        <taxon>Bacillati</taxon>
        <taxon>Bacillota</taxon>
        <taxon>Bacilli</taxon>
        <taxon>Bacillales</taxon>
        <taxon>Paenibacillaceae</taxon>
        <taxon>Paenibacillus</taxon>
    </lineage>
</organism>
<sequence>MRVKLEGITVLALDVSRLTSFYRDVLGFKAIIEDNHYAEFENNGVRLAIFSAPLMADNTNGHHSFVEERKGQAFELNFECDSPEDVHVMYDDFVSKGATGITAPKAMSWGHTTGFFADPEGNIHSLFAVNPVTPENT</sequence>
<reference evidence="2 3" key="1">
    <citation type="submission" date="2017-06" db="EMBL/GenBank/DDBJ databases">
        <title>Complete genome sequence of Paenibacillus donghaensis KCTC 13049T isolated from East Sea sediment, South Korea.</title>
        <authorList>
            <person name="Jung B.K."/>
            <person name="Hong S.-J."/>
            <person name="Shin J.-H."/>
        </authorList>
    </citation>
    <scope>NUCLEOTIDE SEQUENCE [LARGE SCALE GENOMIC DNA]</scope>
    <source>
        <strain evidence="2 3">KCTC 13049</strain>
    </source>
</reference>
<dbReference type="PANTHER" id="PTHR36503">
    <property type="entry name" value="BLR2520 PROTEIN"/>
    <property type="match status" value="1"/>
</dbReference>
<dbReference type="KEGG" id="pdh:B9T62_31535"/>
<name>A0A2Z2KUV3_9BACL</name>
<keyword evidence="3" id="KW-1185">Reference proteome</keyword>
<dbReference type="Proteomes" id="UP000249890">
    <property type="component" value="Chromosome"/>
</dbReference>
<feature type="domain" description="VOC" evidence="1">
    <location>
        <begin position="4"/>
        <end position="129"/>
    </location>
</feature>
<dbReference type="InterPro" id="IPR004360">
    <property type="entry name" value="Glyas_Fos-R_dOase_dom"/>
</dbReference>
<evidence type="ECO:0000259" key="1">
    <source>
        <dbReference type="PROSITE" id="PS51819"/>
    </source>
</evidence>
<dbReference type="SUPFAM" id="SSF54593">
    <property type="entry name" value="Glyoxalase/Bleomycin resistance protein/Dihydroxybiphenyl dioxygenase"/>
    <property type="match status" value="1"/>
</dbReference>
<dbReference type="Gene3D" id="3.10.180.10">
    <property type="entry name" value="2,3-Dihydroxybiphenyl 1,2-Dioxygenase, domain 1"/>
    <property type="match status" value="1"/>
</dbReference>
<dbReference type="Pfam" id="PF00903">
    <property type="entry name" value="Glyoxalase"/>
    <property type="match status" value="1"/>
</dbReference>
<dbReference type="RefSeq" id="WP_087918860.1">
    <property type="nucleotide sequence ID" value="NZ_CP021780.1"/>
</dbReference>
<dbReference type="InterPro" id="IPR037523">
    <property type="entry name" value="VOC_core"/>
</dbReference>
<dbReference type="OrthoDB" id="9796521at2"/>
<dbReference type="PROSITE" id="PS51819">
    <property type="entry name" value="VOC"/>
    <property type="match status" value="1"/>
</dbReference>
<evidence type="ECO:0000313" key="3">
    <source>
        <dbReference type="Proteomes" id="UP000249890"/>
    </source>
</evidence>
<dbReference type="AlphaFoldDB" id="A0A2Z2KUV3"/>
<protein>
    <submittedName>
        <fullName evidence="2">Glyoxalase</fullName>
    </submittedName>
</protein>